<feature type="transmembrane region" description="Helical" evidence="8">
    <location>
        <begin position="429"/>
        <end position="450"/>
    </location>
</feature>
<feature type="transmembrane region" description="Helical" evidence="8">
    <location>
        <begin position="512"/>
        <end position="533"/>
    </location>
</feature>
<reference evidence="10" key="1">
    <citation type="submission" date="2019-09" db="EMBL/GenBank/DDBJ databases">
        <title>Characterisation of the sponge microbiome using genome-centric metagenomics.</title>
        <authorList>
            <person name="Engelberts J.P."/>
            <person name="Robbins S.J."/>
            <person name="De Goeij J.M."/>
            <person name="Aranda M."/>
            <person name="Bell S.C."/>
            <person name="Webster N.S."/>
        </authorList>
    </citation>
    <scope>NUCLEOTIDE SEQUENCE</scope>
    <source>
        <strain evidence="10">SB0661_bin_32</strain>
    </source>
</reference>
<dbReference type="GO" id="GO:0034204">
    <property type="term" value="P:lipid translocation"/>
    <property type="evidence" value="ECO:0007669"/>
    <property type="project" value="TreeGrafter"/>
</dbReference>
<dbReference type="PANTHER" id="PTHR47019">
    <property type="entry name" value="LIPID II FLIPPASE MURJ"/>
    <property type="match status" value="1"/>
</dbReference>
<dbReference type="CDD" id="cd13123">
    <property type="entry name" value="MATE_MurJ_like"/>
    <property type="match status" value="1"/>
</dbReference>
<dbReference type="InterPro" id="IPR004268">
    <property type="entry name" value="MurJ"/>
</dbReference>
<feature type="transmembrane region" description="Helical" evidence="8">
    <location>
        <begin position="329"/>
        <end position="349"/>
    </location>
</feature>
<accession>A0A6B1D4K7</accession>
<comment type="similarity">
    <text evidence="8 9">Belongs to the MurJ/MviN family.</text>
</comment>
<keyword evidence="7 8" id="KW-0472">Membrane</keyword>
<feature type="transmembrane region" description="Helical" evidence="8">
    <location>
        <begin position="180"/>
        <end position="200"/>
    </location>
</feature>
<comment type="pathway">
    <text evidence="8">Cell wall biogenesis; peptidoglycan biosynthesis.</text>
</comment>
<evidence type="ECO:0000256" key="8">
    <source>
        <dbReference type="HAMAP-Rule" id="MF_02078"/>
    </source>
</evidence>
<comment type="caution">
    <text evidence="10">The sequence shown here is derived from an EMBL/GenBank/DDBJ whole genome shotgun (WGS) entry which is preliminary data.</text>
</comment>
<dbReference type="GO" id="GO:0015648">
    <property type="term" value="F:lipid-linked peptidoglycan transporter activity"/>
    <property type="evidence" value="ECO:0007669"/>
    <property type="project" value="UniProtKB-UniRule"/>
</dbReference>
<feature type="transmembrane region" description="Helical" evidence="8">
    <location>
        <begin position="116"/>
        <end position="141"/>
    </location>
</feature>
<dbReference type="HAMAP" id="MF_02078">
    <property type="entry name" value="MurJ_MviN"/>
    <property type="match status" value="1"/>
</dbReference>
<evidence type="ECO:0000256" key="1">
    <source>
        <dbReference type="ARBA" id="ARBA00004651"/>
    </source>
</evidence>
<protein>
    <recommendedName>
        <fullName evidence="8">Probable lipid II flippase MurJ</fullName>
    </recommendedName>
</protein>
<dbReference type="GO" id="GO:0071555">
    <property type="term" value="P:cell wall organization"/>
    <property type="evidence" value="ECO:0007669"/>
    <property type="project" value="UniProtKB-UniRule"/>
</dbReference>
<gene>
    <name evidence="8 10" type="primary">murJ</name>
    <name evidence="10" type="ORF">F4X14_06005</name>
</gene>
<dbReference type="GO" id="GO:0005886">
    <property type="term" value="C:plasma membrane"/>
    <property type="evidence" value="ECO:0007669"/>
    <property type="project" value="UniProtKB-SubCell"/>
</dbReference>
<keyword evidence="6 8" id="KW-1133">Transmembrane helix</keyword>
<keyword evidence="8 9" id="KW-0813">Transport</keyword>
<comment type="subcellular location">
    <subcellularLocation>
        <location evidence="1 8">Cell membrane</location>
        <topology evidence="1 8">Multi-pass membrane protein</topology>
    </subcellularLocation>
</comment>
<name>A0A6B1D4K7_9CHLR</name>
<evidence type="ECO:0000256" key="4">
    <source>
        <dbReference type="ARBA" id="ARBA00022960"/>
    </source>
</evidence>
<feature type="transmembrane region" description="Helical" evidence="8">
    <location>
        <begin position="73"/>
        <end position="95"/>
    </location>
</feature>
<feature type="transmembrane region" description="Helical" evidence="8">
    <location>
        <begin position="206"/>
        <end position="229"/>
    </location>
</feature>
<feature type="transmembrane region" description="Helical" evidence="8">
    <location>
        <begin position="369"/>
        <end position="391"/>
    </location>
</feature>
<proteinExistence type="inferred from homology"/>
<feature type="transmembrane region" description="Helical" evidence="8">
    <location>
        <begin position="257"/>
        <end position="275"/>
    </location>
</feature>
<organism evidence="10">
    <name type="scientific">Caldilineaceae bacterium SB0661_bin_32</name>
    <dbReference type="NCBI Taxonomy" id="2605255"/>
    <lineage>
        <taxon>Bacteria</taxon>
        <taxon>Bacillati</taxon>
        <taxon>Chloroflexota</taxon>
        <taxon>Caldilineae</taxon>
        <taxon>Caldilineales</taxon>
        <taxon>Caldilineaceae</taxon>
    </lineage>
</organism>
<dbReference type="PIRSF" id="PIRSF002869">
    <property type="entry name" value="MviN"/>
    <property type="match status" value="1"/>
</dbReference>
<dbReference type="UniPathway" id="UPA00219"/>
<sequence length="551" mass="58109">MKTPDSRSSHARNSNGGVRALDNKEIAGAATLVMLLFILSRGTGLLREMIIGARFGTAADLDAYLAAFRIPDLLFQLVAGGALGSAFIPTFAAAWTEGSQQQAWLLFSRVLNLLTLFLVILCGLAMLFAGPLVAGVIAPGFPVEQQRLTASLMRWMLASTVVFGASGLIMGALNAVQHFLLPAVAPVLYNCAIIAGAWLLAPVLGIHGLVIGVAAGALLHLLVQLPALLRQNVRYRFSFRTGDAQVREVARLMGPRVLGLLFVQLNFLVNTVLASGLPDGSLSALNYAWLLMLLPQGIFAQAVATVAFPTFSAQVAAGNRAQLLETLSGLLRLVLFLSIPAAFLLYVLDEPLIELLFQRGRFDAASTQAVAYALRFFALGLVAHAVVEIVVRVFYALHDTATPVVAGVATVALNILLSLALIGRLSFGGLALANSIATALEMLVLLILLARKVRAPCREPGHATAVHGLPVRQLLKSGARSLLASAVMAGALIFSLELLPDGNAVFGIPAGWVAAVAGAGLGVLIYLLASYLLGSAEIRQLTALARRRAQT</sequence>
<dbReference type="InterPro" id="IPR051050">
    <property type="entry name" value="Lipid_II_flippase_MurJ/MviN"/>
</dbReference>
<evidence type="ECO:0000256" key="9">
    <source>
        <dbReference type="PIRNR" id="PIRNR002869"/>
    </source>
</evidence>
<dbReference type="NCBIfam" id="TIGR01695">
    <property type="entry name" value="murJ_mviN"/>
    <property type="match status" value="1"/>
</dbReference>
<evidence type="ECO:0000256" key="5">
    <source>
        <dbReference type="ARBA" id="ARBA00022984"/>
    </source>
</evidence>
<feature type="transmembrane region" description="Helical" evidence="8">
    <location>
        <begin position="482"/>
        <end position="500"/>
    </location>
</feature>
<evidence type="ECO:0000256" key="3">
    <source>
        <dbReference type="ARBA" id="ARBA00022692"/>
    </source>
</evidence>
<evidence type="ECO:0000313" key="10">
    <source>
        <dbReference type="EMBL" id="MYC94508.1"/>
    </source>
</evidence>
<feature type="transmembrane region" description="Helical" evidence="8">
    <location>
        <begin position="287"/>
        <end position="308"/>
    </location>
</feature>
<evidence type="ECO:0000256" key="7">
    <source>
        <dbReference type="ARBA" id="ARBA00023136"/>
    </source>
</evidence>
<dbReference type="Pfam" id="PF03023">
    <property type="entry name" value="MurJ"/>
    <property type="match status" value="1"/>
</dbReference>
<dbReference type="AlphaFoldDB" id="A0A6B1D4K7"/>
<keyword evidence="4 8" id="KW-0133">Cell shape</keyword>
<evidence type="ECO:0000256" key="2">
    <source>
        <dbReference type="ARBA" id="ARBA00022475"/>
    </source>
</evidence>
<dbReference type="PANTHER" id="PTHR47019:SF1">
    <property type="entry name" value="LIPID II FLIPPASE MURJ"/>
    <property type="match status" value="1"/>
</dbReference>
<feature type="transmembrane region" description="Helical" evidence="8">
    <location>
        <begin position="153"/>
        <end position="173"/>
    </location>
</feature>
<keyword evidence="2 8" id="KW-1003">Cell membrane</keyword>
<keyword evidence="3 8" id="KW-0812">Transmembrane</keyword>
<evidence type="ECO:0000256" key="6">
    <source>
        <dbReference type="ARBA" id="ARBA00022989"/>
    </source>
</evidence>
<dbReference type="EMBL" id="VXMH01000028">
    <property type="protein sequence ID" value="MYC94508.1"/>
    <property type="molecule type" value="Genomic_DNA"/>
</dbReference>
<dbReference type="PRINTS" id="PR01806">
    <property type="entry name" value="VIRFACTRMVIN"/>
</dbReference>
<feature type="transmembrane region" description="Helical" evidence="8">
    <location>
        <begin position="403"/>
        <end position="423"/>
    </location>
</feature>
<dbReference type="GO" id="GO:0009252">
    <property type="term" value="P:peptidoglycan biosynthetic process"/>
    <property type="evidence" value="ECO:0007669"/>
    <property type="project" value="UniProtKB-UniRule"/>
</dbReference>
<keyword evidence="5 8" id="KW-0573">Peptidoglycan synthesis</keyword>
<dbReference type="GO" id="GO:0008360">
    <property type="term" value="P:regulation of cell shape"/>
    <property type="evidence" value="ECO:0007669"/>
    <property type="project" value="UniProtKB-UniRule"/>
</dbReference>
<keyword evidence="8 9" id="KW-0961">Cell wall biogenesis/degradation</keyword>
<feature type="transmembrane region" description="Helical" evidence="8">
    <location>
        <begin position="21"/>
        <end position="39"/>
    </location>
</feature>
<comment type="function">
    <text evidence="8 9">Involved in peptidoglycan biosynthesis. Transports lipid-linked peptidoglycan precursors from the inner to the outer leaflet of the cytoplasmic membrane.</text>
</comment>